<dbReference type="PRINTS" id="PR00127">
    <property type="entry name" value="CLPPROTEASEP"/>
</dbReference>
<dbReference type="NCBIfam" id="TIGR00706">
    <property type="entry name" value="SppA_dom"/>
    <property type="match status" value="1"/>
</dbReference>
<organism evidence="7">
    <name type="scientific">candidate division WOR-3 bacterium</name>
    <dbReference type="NCBI Taxonomy" id="2052148"/>
    <lineage>
        <taxon>Bacteria</taxon>
        <taxon>Bacteria division WOR-3</taxon>
    </lineage>
</organism>
<dbReference type="PANTHER" id="PTHR42987">
    <property type="entry name" value="PEPTIDASE S49"/>
    <property type="match status" value="1"/>
</dbReference>
<comment type="similarity">
    <text evidence="1">Belongs to the peptidase S49 family.</text>
</comment>
<keyword evidence="5" id="KW-0472">Membrane</keyword>
<name>A0A7V6CMK7_UNCW3</name>
<dbReference type="PANTHER" id="PTHR42987:SF4">
    <property type="entry name" value="PROTEASE SOHB-RELATED"/>
    <property type="match status" value="1"/>
</dbReference>
<keyword evidence="4" id="KW-0720">Serine protease</keyword>
<evidence type="ECO:0000256" key="4">
    <source>
        <dbReference type="ARBA" id="ARBA00022825"/>
    </source>
</evidence>
<dbReference type="Gene3D" id="3.90.226.10">
    <property type="entry name" value="2-enoyl-CoA Hydratase, Chain A, domain 1"/>
    <property type="match status" value="2"/>
</dbReference>
<dbReference type="SUPFAM" id="SSF52096">
    <property type="entry name" value="ClpP/crotonase"/>
    <property type="match status" value="1"/>
</dbReference>
<evidence type="ECO:0000256" key="3">
    <source>
        <dbReference type="ARBA" id="ARBA00022801"/>
    </source>
</evidence>
<feature type="transmembrane region" description="Helical" evidence="5">
    <location>
        <begin position="7"/>
        <end position="27"/>
    </location>
</feature>
<reference evidence="7" key="1">
    <citation type="journal article" date="2020" name="mSystems">
        <title>Genome- and Community-Level Interaction Insights into Carbon Utilization and Element Cycling Functions of Hydrothermarchaeota in Hydrothermal Sediment.</title>
        <authorList>
            <person name="Zhou Z."/>
            <person name="Liu Y."/>
            <person name="Xu W."/>
            <person name="Pan J."/>
            <person name="Luo Z.H."/>
            <person name="Li M."/>
        </authorList>
    </citation>
    <scope>NUCLEOTIDE SEQUENCE [LARGE SCALE GENOMIC DNA]</scope>
    <source>
        <strain evidence="7">SpSt-791</strain>
    </source>
</reference>
<dbReference type="GO" id="GO:0004252">
    <property type="term" value="F:serine-type endopeptidase activity"/>
    <property type="evidence" value="ECO:0007669"/>
    <property type="project" value="InterPro"/>
</dbReference>
<evidence type="ECO:0000256" key="1">
    <source>
        <dbReference type="ARBA" id="ARBA00008683"/>
    </source>
</evidence>
<sequence length="276" mass="31658">MNKKYDKILIILGIILIFIFFLFYFFWQTKLIVNEKIAVIDIQGTILKSERILKIIEKCEKDPKIKGVILKINSPGGSVAATWEIYEGLKRLKEKKKIIVYLENVAASGGYYLALVGDKIVANPGTITGSIGVRMDIPIVEGLFKKLGIKYEVIKSGKYKDIGSPFRDLTPEERALFEELINDVYADFFAKVKEARKIPEESLRKIADGRIFSAKKAKDLGLIDTLGTFNTALEIAKEITKVKKPFIIRFRRFLSFTDILDWFTFNFLYYRLSFLP</sequence>
<dbReference type="InterPro" id="IPR047272">
    <property type="entry name" value="S49_SppA_C"/>
</dbReference>
<proteinExistence type="inferred from homology"/>
<dbReference type="EMBL" id="DTHS01000013">
    <property type="protein sequence ID" value="HHR48276.1"/>
    <property type="molecule type" value="Genomic_DNA"/>
</dbReference>
<evidence type="ECO:0000259" key="6">
    <source>
        <dbReference type="Pfam" id="PF01343"/>
    </source>
</evidence>
<keyword evidence="2" id="KW-0645">Protease</keyword>
<keyword evidence="3" id="KW-0378">Hydrolase</keyword>
<evidence type="ECO:0000313" key="7">
    <source>
        <dbReference type="EMBL" id="HHR48276.1"/>
    </source>
</evidence>
<dbReference type="CDD" id="cd07023">
    <property type="entry name" value="S49_Sppa_N_C"/>
    <property type="match status" value="1"/>
</dbReference>
<comment type="caution">
    <text evidence="7">The sequence shown here is derived from an EMBL/GenBank/DDBJ whole genome shotgun (WGS) entry which is preliminary data.</text>
</comment>
<protein>
    <submittedName>
        <fullName evidence="7">Signal peptide peptidase SppA</fullName>
    </submittedName>
</protein>
<dbReference type="InterPro" id="IPR002142">
    <property type="entry name" value="Peptidase_S49"/>
</dbReference>
<evidence type="ECO:0000256" key="2">
    <source>
        <dbReference type="ARBA" id="ARBA00022670"/>
    </source>
</evidence>
<keyword evidence="5" id="KW-0812">Transmembrane</keyword>
<dbReference type="GO" id="GO:0004176">
    <property type="term" value="F:ATP-dependent peptidase activity"/>
    <property type="evidence" value="ECO:0007669"/>
    <property type="project" value="InterPro"/>
</dbReference>
<feature type="domain" description="Peptidase S49" evidence="6">
    <location>
        <begin position="91"/>
        <end position="242"/>
    </location>
</feature>
<dbReference type="InterPro" id="IPR004635">
    <property type="entry name" value="Pept_S49_SppA"/>
</dbReference>
<dbReference type="InterPro" id="IPR001907">
    <property type="entry name" value="ClpP"/>
</dbReference>
<keyword evidence="5" id="KW-1133">Transmembrane helix</keyword>
<dbReference type="AlphaFoldDB" id="A0A7V6CMK7"/>
<gene>
    <name evidence="7" type="primary">sppA</name>
    <name evidence="7" type="ORF">ENV79_01330</name>
</gene>
<accession>A0A7V6CMK7</accession>
<dbReference type="InterPro" id="IPR029045">
    <property type="entry name" value="ClpP/crotonase-like_dom_sf"/>
</dbReference>
<evidence type="ECO:0000256" key="5">
    <source>
        <dbReference type="SAM" id="Phobius"/>
    </source>
</evidence>
<dbReference type="Pfam" id="PF01343">
    <property type="entry name" value="Peptidase_S49"/>
    <property type="match status" value="1"/>
</dbReference>
<dbReference type="GO" id="GO:0006508">
    <property type="term" value="P:proteolysis"/>
    <property type="evidence" value="ECO:0007669"/>
    <property type="project" value="UniProtKB-KW"/>
</dbReference>